<organism evidence="1 2">
    <name type="scientific">Salmonella enterica subsp. salamae serovar 55:k:z39 str. 1315K</name>
    <dbReference type="NCBI Taxonomy" id="1243602"/>
    <lineage>
        <taxon>Bacteria</taxon>
        <taxon>Pseudomonadati</taxon>
        <taxon>Pseudomonadota</taxon>
        <taxon>Gammaproteobacteria</taxon>
        <taxon>Enterobacterales</taxon>
        <taxon>Enterobacteriaceae</taxon>
        <taxon>Salmonella</taxon>
    </lineage>
</organism>
<dbReference type="EMBL" id="CP022139">
    <property type="protein sequence ID" value="ASG90178.1"/>
    <property type="molecule type" value="Genomic_DNA"/>
</dbReference>
<dbReference type="Proteomes" id="UP000198067">
    <property type="component" value="Chromosome"/>
</dbReference>
<protein>
    <submittedName>
        <fullName evidence="1">Uncharacterized protein</fullName>
    </submittedName>
</protein>
<reference evidence="1 2" key="1">
    <citation type="submission" date="2017-06" db="EMBL/GenBank/DDBJ databases">
        <title>Salmonella reference genomes for public health.</title>
        <authorList>
            <person name="Robertson J."/>
            <person name="Yoshida C."/>
            <person name="Gurnik S."/>
            <person name="Nash J."/>
        </authorList>
    </citation>
    <scope>NUCLEOTIDE SEQUENCE [LARGE SCALE GENOMIC DNA]</scope>
    <source>
        <strain evidence="1 2">1315K</strain>
    </source>
</reference>
<evidence type="ECO:0000313" key="2">
    <source>
        <dbReference type="Proteomes" id="UP000198067"/>
    </source>
</evidence>
<accession>A0A6C7CAQ8</accession>
<gene>
    <name evidence="1" type="ORF">LFZ47_23000</name>
</gene>
<sequence>MYDGVLLFPSALLREPLNKYWKFKYNKIISVMAYREFFQENNDEKFIMSDKFIYLWLFGKINV</sequence>
<name>A0A6C7CAQ8_SALER</name>
<dbReference type="AlphaFoldDB" id="A0A6C7CAQ8"/>
<evidence type="ECO:0000313" key="1">
    <source>
        <dbReference type="EMBL" id="ASG90178.1"/>
    </source>
</evidence>
<proteinExistence type="predicted"/>